<feature type="repeat" description="WD" evidence="3">
    <location>
        <begin position="715"/>
        <end position="754"/>
    </location>
</feature>
<reference evidence="6 7" key="1">
    <citation type="submission" date="2019-08" db="EMBL/GenBank/DDBJ databases">
        <title>Complete genome sequence of Candidatus Uab amorphum.</title>
        <authorList>
            <person name="Shiratori T."/>
            <person name="Suzuki S."/>
            <person name="Kakizawa Y."/>
            <person name="Ishida K."/>
        </authorList>
    </citation>
    <scope>NUCLEOTIDE SEQUENCE [LARGE SCALE GENOMIC DNA]</scope>
    <source>
        <strain evidence="6 7">SRT547</strain>
    </source>
</reference>
<feature type="domain" description="Protein kinase" evidence="5">
    <location>
        <begin position="80"/>
        <end position="352"/>
    </location>
</feature>
<keyword evidence="4" id="KW-1133">Transmembrane helix</keyword>
<dbReference type="PRINTS" id="PR00320">
    <property type="entry name" value="GPROTEINBRPT"/>
</dbReference>
<dbReference type="InterPro" id="IPR053299">
    <property type="entry name" value="ASTRA_WD_repeat"/>
</dbReference>
<dbReference type="PROSITE" id="PS50294">
    <property type="entry name" value="WD_REPEATS_REGION"/>
    <property type="match status" value="10"/>
</dbReference>
<dbReference type="PROSITE" id="PS50082">
    <property type="entry name" value="WD_REPEATS_2"/>
    <property type="match status" value="11"/>
</dbReference>
<dbReference type="SUPFAM" id="SSF56112">
    <property type="entry name" value="Protein kinase-like (PK-like)"/>
    <property type="match status" value="1"/>
</dbReference>
<evidence type="ECO:0000313" key="7">
    <source>
        <dbReference type="Proteomes" id="UP000326354"/>
    </source>
</evidence>
<sequence>MDRESIKKLWEESVLHNKSENCDPGKTYKSAHISIASIGLPAPIQQTIESSPPIQQTIESSYNIAEDNATANEVSTPQDYELADEISRGGMGIVYKGKQVKLQREIAIKKIKGESNAATTAKFISESLVTAYLDHPNIVPVYDLSKTSREEIFLAMKLVRGTEWKSFIEPRDQNQQLLAHKYNEEAHLRILLNVCNALSYAHSKGIVHCDIKPSNVMVGEFGEVLVMDWGIAVNISDTNPGVRGLSRESIKTPLGTPNYMPWELAEGCGENIGEWTDVYLLGATLYHILMKKPPHGGGMVSSLFAAVTGKLPEFEAHIPKELQTICHKAMAKKINERYQSVADFQNSIQNYLQHKESIIIAAKAQKMLDNYHGKSSNKLYHNFSQAIAGFEQALQLWEENGDAQRGLQETRIAYANTALSYEDFGLADSQLAYVSENKSRDLKKKIAHARQRKLRAVRTTQYLRYAVVAATIIIIVGLSIGFLFVRNTQRKTQQQKNAAFLQLAKIATRKSQQAYREVSQQIIAQYPPLQQIEHGYDQCGVYAQQSLQFLQQIKAIAPQQKTQIAKLQKQSRGMLHLSMKRPFSPALWKVHAANVGKIGAIEFSHDAQHIACAGKDGAIRIYSTLTGEELQIFRGHRSTVNSIKYSENGKYLASASTDKTIRVWNVTSGEQVCIFRGYRVHSVAFSIDNRYVISGSADKTICVWNIAKGREEFIFRGHTSTVNAIAVCGTFVVSGSKDKSIRVWNIQTKQQVLALHGHEQAVNCVCVSPNYIISGSADRTLRLWDLHTGKQLFTAKLDTAITALDYHPQQKIVVCAQGRQIELWNIKTQQRLAVFSGHYGKVMSLDFSSDGKYLVSASHDKTVRLWDIATHKQHSCWQGHTADIYSIVFSGDGKYLASCSRDTSIRLWNAKTGNEQGALEGHSAAVTAIKFSNDSRYMVSTGKDKTIRLWDVASQTNVSTFGPFSKLVNAIAFHRGNILCAFGKEIKVLDVKSKQLSLWKKYDKSIYQMDLNATQLFVISHQLVEIIDLKTTQKVAMLPHSRPVFCAKFSTSGQYIVSGTSDKKIYLWDIKTQKQLGTFSGHTSQVNAVDITRDNRFIISTSNDKTLRMWKVDNRRQILHIKLFTPGESCLFHPEYSKVAFISDSNRTIELWDVSLITARPLLKTSQPLTALEINRDMLAFSNGKTTTLHNSKSNQTTHLRKSGTVLAFSCDGKHVLCSGKKHELYKYDVNSKKIVATMKGHLSPVWDAVFSDDNKYIASVGRDKIVYLWNTTAKPTKSFHGHTNTITSVDFSSDGKRIASGSKDRTVRLWSVKDQKPLATFTSDFEVYSVNFSPNDQLLAIGSNRNIYLWNPHTNHSTTFTSNKRDIRSCQFTQDGQHLVCSFAEGIEIWDIATLQQLPVPQLHNAQIARLNQNGILYYSTQEAVYRWNAFAKYTISQMRSAEQHFLSDYTVQNDMSLTKTTHKRLWSFLRQSP</sequence>
<dbReference type="GO" id="GO:0005524">
    <property type="term" value="F:ATP binding"/>
    <property type="evidence" value="ECO:0007669"/>
    <property type="project" value="InterPro"/>
</dbReference>
<proteinExistence type="predicted"/>
<keyword evidence="4" id="KW-0812">Transmembrane</keyword>
<dbReference type="Pfam" id="PF25168">
    <property type="entry name" value="Beta-prop_WDR36-Utp21_2nd"/>
    <property type="match status" value="1"/>
</dbReference>
<dbReference type="PROSITE" id="PS00678">
    <property type="entry name" value="WD_REPEATS_1"/>
    <property type="match status" value="8"/>
</dbReference>
<feature type="repeat" description="WD" evidence="3">
    <location>
        <begin position="1079"/>
        <end position="1120"/>
    </location>
</feature>
<keyword evidence="6" id="KW-0808">Transferase</keyword>
<dbReference type="Pfam" id="PF00069">
    <property type="entry name" value="Pkinase"/>
    <property type="match status" value="1"/>
</dbReference>
<feature type="repeat" description="WD" evidence="3">
    <location>
        <begin position="835"/>
        <end position="870"/>
    </location>
</feature>
<dbReference type="InterPro" id="IPR011009">
    <property type="entry name" value="Kinase-like_dom_sf"/>
</dbReference>
<feature type="repeat" description="WD" evidence="3">
    <location>
        <begin position="680"/>
        <end position="714"/>
    </location>
</feature>
<dbReference type="CDD" id="cd00200">
    <property type="entry name" value="WD40"/>
    <property type="match status" value="2"/>
</dbReference>
<evidence type="ECO:0000313" key="6">
    <source>
        <dbReference type="EMBL" id="BBM83391.1"/>
    </source>
</evidence>
<dbReference type="InterPro" id="IPR036322">
    <property type="entry name" value="WD40_repeat_dom_sf"/>
</dbReference>
<dbReference type="PANTHER" id="PTHR44156">
    <property type="entry name" value="SUPERNUMERARY LIMBS, ISOFORM B-RELATED"/>
    <property type="match status" value="1"/>
</dbReference>
<keyword evidence="4" id="KW-0472">Membrane</keyword>
<dbReference type="SMART" id="SM00220">
    <property type="entry name" value="S_TKc"/>
    <property type="match status" value="1"/>
</dbReference>
<feature type="repeat" description="WD" evidence="3">
    <location>
        <begin position="755"/>
        <end position="794"/>
    </location>
</feature>
<dbReference type="Pfam" id="PF00400">
    <property type="entry name" value="WD40"/>
    <property type="match status" value="10"/>
</dbReference>
<dbReference type="OrthoDB" id="9765809at2"/>
<feature type="repeat" description="WD" evidence="3">
    <location>
        <begin position="877"/>
        <end position="918"/>
    </location>
</feature>
<evidence type="ECO:0000259" key="5">
    <source>
        <dbReference type="PROSITE" id="PS50011"/>
    </source>
</evidence>
<feature type="repeat" description="WD" evidence="3">
    <location>
        <begin position="919"/>
        <end position="960"/>
    </location>
</feature>
<name>A0A5S9IKU7_UABAM</name>
<evidence type="ECO:0000256" key="4">
    <source>
        <dbReference type="SAM" id="Phobius"/>
    </source>
</evidence>
<dbReference type="GO" id="GO:0004672">
    <property type="term" value="F:protein kinase activity"/>
    <property type="evidence" value="ECO:0007669"/>
    <property type="project" value="InterPro"/>
</dbReference>
<dbReference type="PROSITE" id="PS50011">
    <property type="entry name" value="PROTEIN_KINASE_DOM"/>
    <property type="match status" value="1"/>
</dbReference>
<dbReference type="InterPro" id="IPR011047">
    <property type="entry name" value="Quinoprotein_ADH-like_sf"/>
</dbReference>
<protein>
    <submittedName>
        <fullName evidence="6">Protein kinase</fullName>
    </submittedName>
</protein>
<dbReference type="KEGG" id="uam:UABAM_01743"/>
<gene>
    <name evidence="6" type="ORF">UABAM_01743</name>
</gene>
<dbReference type="Gene3D" id="2.130.10.10">
    <property type="entry name" value="YVTN repeat-like/Quinoprotein amine dehydrogenase"/>
    <property type="match status" value="6"/>
</dbReference>
<dbReference type="Gene3D" id="1.10.510.10">
    <property type="entry name" value="Transferase(Phosphotransferase) domain 1"/>
    <property type="match status" value="1"/>
</dbReference>
<feature type="repeat" description="WD" evidence="3">
    <location>
        <begin position="633"/>
        <end position="674"/>
    </location>
</feature>
<feature type="transmembrane region" description="Helical" evidence="4">
    <location>
        <begin position="462"/>
        <end position="485"/>
    </location>
</feature>
<keyword evidence="6" id="KW-0418">Kinase</keyword>
<dbReference type="PROSITE" id="PS00108">
    <property type="entry name" value="PROTEIN_KINASE_ST"/>
    <property type="match status" value="1"/>
</dbReference>
<accession>A0A5S9IKU7</accession>
<dbReference type="RefSeq" id="WP_151967591.1">
    <property type="nucleotide sequence ID" value="NZ_AP019860.1"/>
</dbReference>
<dbReference type="EMBL" id="AP019860">
    <property type="protein sequence ID" value="BBM83391.1"/>
    <property type="molecule type" value="Genomic_DNA"/>
</dbReference>
<dbReference type="Proteomes" id="UP000326354">
    <property type="component" value="Chromosome"/>
</dbReference>
<feature type="repeat" description="WD" evidence="3">
    <location>
        <begin position="1037"/>
        <end position="1078"/>
    </location>
</feature>
<dbReference type="InterPro" id="IPR020472">
    <property type="entry name" value="WD40_PAC1"/>
</dbReference>
<keyword evidence="1 3" id="KW-0853">WD repeat</keyword>
<evidence type="ECO:0000256" key="1">
    <source>
        <dbReference type="ARBA" id="ARBA00022574"/>
    </source>
</evidence>
<feature type="repeat" description="WD" evidence="3">
    <location>
        <begin position="1239"/>
        <end position="1271"/>
    </location>
</feature>
<dbReference type="InterPro" id="IPR000719">
    <property type="entry name" value="Prot_kinase_dom"/>
</dbReference>
<dbReference type="CDD" id="cd14014">
    <property type="entry name" value="STKc_PknB_like"/>
    <property type="match status" value="1"/>
</dbReference>
<evidence type="ECO:0000256" key="2">
    <source>
        <dbReference type="ARBA" id="ARBA00022737"/>
    </source>
</evidence>
<dbReference type="SUPFAM" id="SSF50978">
    <property type="entry name" value="WD40 repeat-like"/>
    <property type="match status" value="1"/>
</dbReference>
<keyword evidence="2" id="KW-0677">Repeat</keyword>
<dbReference type="Gene3D" id="3.30.200.20">
    <property type="entry name" value="Phosphorylase Kinase, domain 1"/>
    <property type="match status" value="1"/>
</dbReference>
<evidence type="ECO:0000256" key="3">
    <source>
        <dbReference type="PROSITE-ProRule" id="PRU00221"/>
    </source>
</evidence>
<dbReference type="InterPro" id="IPR001680">
    <property type="entry name" value="WD40_rpt"/>
</dbReference>
<dbReference type="SMART" id="SM00320">
    <property type="entry name" value="WD40"/>
    <property type="match status" value="18"/>
</dbReference>
<feature type="repeat" description="WD" evidence="3">
    <location>
        <begin position="1280"/>
        <end position="1321"/>
    </location>
</feature>
<dbReference type="SUPFAM" id="SSF50998">
    <property type="entry name" value="Quinoprotein alcohol dehydrogenase-like"/>
    <property type="match status" value="2"/>
</dbReference>
<keyword evidence="7" id="KW-1185">Reference proteome</keyword>
<dbReference type="InterPro" id="IPR008271">
    <property type="entry name" value="Ser/Thr_kinase_AS"/>
</dbReference>
<dbReference type="InterPro" id="IPR019775">
    <property type="entry name" value="WD40_repeat_CS"/>
</dbReference>
<organism evidence="6 7">
    <name type="scientific">Uabimicrobium amorphum</name>
    <dbReference type="NCBI Taxonomy" id="2596890"/>
    <lineage>
        <taxon>Bacteria</taxon>
        <taxon>Pseudomonadati</taxon>
        <taxon>Planctomycetota</taxon>
        <taxon>Candidatus Uabimicrobiia</taxon>
        <taxon>Candidatus Uabimicrobiales</taxon>
        <taxon>Candidatus Uabimicrobiaceae</taxon>
        <taxon>Candidatus Uabimicrobium</taxon>
    </lineage>
</organism>
<dbReference type="InterPro" id="IPR015943">
    <property type="entry name" value="WD40/YVTN_repeat-like_dom_sf"/>
</dbReference>